<evidence type="ECO:0000313" key="3">
    <source>
        <dbReference type="Proteomes" id="UP000008387"/>
    </source>
</evidence>
<dbReference type="PANTHER" id="PTHR46401:SF8">
    <property type="entry name" value="BLL6006 PROTEIN"/>
    <property type="match status" value="1"/>
</dbReference>
<protein>
    <recommendedName>
        <fullName evidence="1">Glycosyl transferase family 1 domain-containing protein</fullName>
    </recommendedName>
</protein>
<dbReference type="EMBL" id="FR871757">
    <property type="protein sequence ID" value="CCB79354.1"/>
    <property type="molecule type" value="Genomic_DNA"/>
</dbReference>
<name>F8KQ16_HELBC</name>
<dbReference type="SUPFAM" id="SSF53756">
    <property type="entry name" value="UDP-Glycosyltransferase/glycogen phosphorylase"/>
    <property type="match status" value="1"/>
</dbReference>
<gene>
    <name evidence="2" type="ordered locus">HBZC1_03680</name>
</gene>
<organism evidence="2 3">
    <name type="scientific">Helicobacter bizzozeronii (strain CIII-1)</name>
    <dbReference type="NCBI Taxonomy" id="1002804"/>
    <lineage>
        <taxon>Bacteria</taxon>
        <taxon>Pseudomonadati</taxon>
        <taxon>Campylobacterota</taxon>
        <taxon>Epsilonproteobacteria</taxon>
        <taxon>Campylobacterales</taxon>
        <taxon>Helicobacteraceae</taxon>
        <taxon>Helicobacter</taxon>
    </lineage>
</organism>
<dbReference type="HOGENOM" id="CLU_1592306_0_0_7"/>
<dbReference type="PANTHER" id="PTHR46401">
    <property type="entry name" value="GLYCOSYLTRANSFERASE WBBK-RELATED"/>
    <property type="match status" value="1"/>
</dbReference>
<dbReference type="InterPro" id="IPR001296">
    <property type="entry name" value="Glyco_trans_1"/>
</dbReference>
<feature type="domain" description="Glycosyl transferase family 1" evidence="1">
    <location>
        <begin position="3"/>
        <end position="148"/>
    </location>
</feature>
<dbReference type="AlphaFoldDB" id="F8KQ16"/>
<dbReference type="RefSeq" id="WP_013889846.1">
    <property type="nucleotide sequence ID" value="NC_015674.1"/>
</dbReference>
<evidence type="ECO:0000259" key="1">
    <source>
        <dbReference type="Pfam" id="PF00534"/>
    </source>
</evidence>
<reference evidence="2 3" key="1">
    <citation type="journal article" date="2011" name="J. Bacteriol.">
        <title>Genome sequence of Helicobacter bizzozeronii strain CIII-1, an isolate from human gastric mucosa.</title>
        <authorList>
            <person name="Schott T."/>
            <person name="Rossi M."/>
            <person name="Hanninen M.L."/>
        </authorList>
    </citation>
    <scope>NUCLEOTIDE SEQUENCE [LARGE SCALE GENOMIC DNA]</scope>
    <source>
        <strain evidence="2 3">CIII-1</strain>
    </source>
</reference>
<keyword evidence="3" id="KW-1185">Reference proteome</keyword>
<sequence>MNISNYYPEKGQEMVLRAYYASQACIPLVFVGSLNSGHTLDRLKALKRHQLDTKYGFKEVLFFYDIERAAVLELCKAATLFLHGSYGDYECFPMVLLESMQYGTPFICTPVGNARELHADLVAGDTDQMATKINAILGDPTYYHHISTQLHKSIHNFTYEKIILKLLENTQ</sequence>
<dbReference type="eggNOG" id="COG0438">
    <property type="taxonomic scope" value="Bacteria"/>
</dbReference>
<dbReference type="Pfam" id="PF00534">
    <property type="entry name" value="Glycos_transf_1"/>
    <property type="match status" value="1"/>
</dbReference>
<accession>F8KQ16</accession>
<dbReference type="GO" id="GO:0016757">
    <property type="term" value="F:glycosyltransferase activity"/>
    <property type="evidence" value="ECO:0007669"/>
    <property type="project" value="InterPro"/>
</dbReference>
<dbReference type="Proteomes" id="UP000008387">
    <property type="component" value="Chromosome"/>
</dbReference>
<dbReference type="CDD" id="cd03801">
    <property type="entry name" value="GT4_PimA-like"/>
    <property type="match status" value="1"/>
</dbReference>
<dbReference type="Gene3D" id="3.40.50.2000">
    <property type="entry name" value="Glycogen Phosphorylase B"/>
    <property type="match status" value="1"/>
</dbReference>
<proteinExistence type="predicted"/>
<evidence type="ECO:0000313" key="2">
    <source>
        <dbReference type="EMBL" id="CCB79354.1"/>
    </source>
</evidence>
<dbReference type="STRING" id="1002804.HBZC1_03680"/>
<dbReference type="KEGG" id="hbi:HBZC1_03680"/>